<protein>
    <submittedName>
        <fullName evidence="3">Putative colanic acid biosynthesis acetyltransferase WcaF</fullName>
    </submittedName>
</protein>
<dbReference type="InterPro" id="IPR011004">
    <property type="entry name" value="Trimer_LpxA-like_sf"/>
</dbReference>
<proteinExistence type="inferred from homology"/>
<evidence type="ECO:0000313" key="4">
    <source>
        <dbReference type="Proteomes" id="UP000198432"/>
    </source>
</evidence>
<sequence length="190" mass="20960">MDAIFLQQAQIDLSKFNTGDYNAGPLWKIALWYLVSYLFFDSGLAYPSNFKRNLLILFGAKVGKGIVVKPHVRIKYPWKLSIGENSWLGESVWIENFVDVEIGNNVCVSQGAMLLTGNHDYKVESFPYRFGSIVLEDGVWIGAKSVVCPGVVCESHAILTVNSVTSKTLEAGGVYSGNPATYVRARNMIG</sequence>
<dbReference type="SUPFAM" id="SSF51161">
    <property type="entry name" value="Trimeric LpxA-like enzymes"/>
    <property type="match status" value="1"/>
</dbReference>
<dbReference type="PANTHER" id="PTHR23416:SF23">
    <property type="entry name" value="ACETYLTRANSFERASE C18B11.09C-RELATED"/>
    <property type="match status" value="1"/>
</dbReference>
<evidence type="ECO:0000256" key="1">
    <source>
        <dbReference type="ARBA" id="ARBA00007274"/>
    </source>
</evidence>
<organism evidence="3 4">
    <name type="scientific">Pontibacter ummariensis</name>
    <dbReference type="NCBI Taxonomy" id="1610492"/>
    <lineage>
        <taxon>Bacteria</taxon>
        <taxon>Pseudomonadati</taxon>
        <taxon>Bacteroidota</taxon>
        <taxon>Cytophagia</taxon>
        <taxon>Cytophagales</taxon>
        <taxon>Hymenobacteraceae</taxon>
        <taxon>Pontibacter</taxon>
    </lineage>
</organism>
<dbReference type="RefSeq" id="WP_089321209.1">
    <property type="nucleotide sequence ID" value="NZ_FZOQ01000026.1"/>
</dbReference>
<comment type="similarity">
    <text evidence="1">Belongs to the transferase hexapeptide repeat family.</text>
</comment>
<dbReference type="Gene3D" id="2.160.10.10">
    <property type="entry name" value="Hexapeptide repeat proteins"/>
    <property type="match status" value="1"/>
</dbReference>
<reference evidence="4" key="1">
    <citation type="submission" date="2017-06" db="EMBL/GenBank/DDBJ databases">
        <authorList>
            <person name="Varghese N."/>
            <person name="Submissions S."/>
        </authorList>
    </citation>
    <scope>NUCLEOTIDE SEQUENCE [LARGE SCALE GENOMIC DNA]</scope>
    <source>
        <strain evidence="4">NKM1</strain>
    </source>
</reference>
<dbReference type="AlphaFoldDB" id="A0A239K5F3"/>
<dbReference type="OrthoDB" id="9814490at2"/>
<accession>A0A239K5F3</accession>
<dbReference type="NCBIfam" id="NF007797">
    <property type="entry name" value="PRK10502.1"/>
    <property type="match status" value="1"/>
</dbReference>
<dbReference type="EMBL" id="FZOQ01000026">
    <property type="protein sequence ID" value="SNT13261.1"/>
    <property type="molecule type" value="Genomic_DNA"/>
</dbReference>
<keyword evidence="4" id="KW-1185">Reference proteome</keyword>
<dbReference type="GO" id="GO:0008374">
    <property type="term" value="F:O-acyltransferase activity"/>
    <property type="evidence" value="ECO:0007669"/>
    <property type="project" value="TreeGrafter"/>
</dbReference>
<name>A0A239K5F3_9BACT</name>
<gene>
    <name evidence="3" type="ORF">SAMN06296052_12633</name>
</gene>
<keyword evidence="2 3" id="KW-0808">Transferase</keyword>
<dbReference type="GO" id="GO:0005829">
    <property type="term" value="C:cytosol"/>
    <property type="evidence" value="ECO:0007669"/>
    <property type="project" value="TreeGrafter"/>
</dbReference>
<evidence type="ECO:0000256" key="2">
    <source>
        <dbReference type="ARBA" id="ARBA00022679"/>
    </source>
</evidence>
<evidence type="ECO:0000313" key="3">
    <source>
        <dbReference type="EMBL" id="SNT13261.1"/>
    </source>
</evidence>
<dbReference type="Proteomes" id="UP000198432">
    <property type="component" value="Unassembled WGS sequence"/>
</dbReference>
<dbReference type="InterPro" id="IPR051159">
    <property type="entry name" value="Hexapeptide_acetyltransf"/>
</dbReference>
<dbReference type="CDD" id="cd05825">
    <property type="entry name" value="LbH_wcaF_like"/>
    <property type="match status" value="1"/>
</dbReference>
<dbReference type="PANTHER" id="PTHR23416">
    <property type="entry name" value="SIALIC ACID SYNTHASE-RELATED"/>
    <property type="match status" value="1"/>
</dbReference>